<organism evidence="2 3">
    <name type="scientific">Fumia xinanensis</name>
    <dbReference type="NCBI Taxonomy" id="2763659"/>
    <lineage>
        <taxon>Bacteria</taxon>
        <taxon>Bacillati</taxon>
        <taxon>Bacillota</taxon>
        <taxon>Clostridia</taxon>
        <taxon>Eubacteriales</taxon>
        <taxon>Oscillospiraceae</taxon>
        <taxon>Fumia</taxon>
    </lineage>
</organism>
<reference evidence="2" key="1">
    <citation type="submission" date="2020-08" db="EMBL/GenBank/DDBJ databases">
        <title>Genome public.</title>
        <authorList>
            <person name="Liu C."/>
            <person name="Sun Q."/>
        </authorList>
    </citation>
    <scope>NUCLEOTIDE SEQUENCE</scope>
    <source>
        <strain evidence="2">NSJ-33</strain>
    </source>
</reference>
<accession>A0A926E5Q5</accession>
<comment type="caution">
    <text evidence="2">The sequence shown here is derived from an EMBL/GenBank/DDBJ whole genome shotgun (WGS) entry which is preliminary data.</text>
</comment>
<feature type="compositionally biased region" description="Basic residues" evidence="1">
    <location>
        <begin position="1"/>
        <end position="15"/>
    </location>
</feature>
<dbReference type="AlphaFoldDB" id="A0A926E5Q5"/>
<keyword evidence="3" id="KW-1185">Reference proteome</keyword>
<dbReference type="EMBL" id="JACRSV010000001">
    <property type="protein sequence ID" value="MBC8559691.1"/>
    <property type="molecule type" value="Genomic_DNA"/>
</dbReference>
<sequence length="234" mass="26095">MNKRKYAKVGGASRRKPGDKVWGRRVLPEARRGASAREMGHLLVENGTAGVREGGRRQGGLAESRVGAGAENGSVRKSVCVWAAQAENSLNSFEAAEKTLPEQKKTGRRGHSRGVGAVREEFGGGKREVQRQSGRGWEEEKICGEGMSWEEWASGPLEGYDEDLKPDRDRAFSRQTVYLVHKWLAEGMPLPMVARMLNRSVENVRAAAEVPLLRGEKALIQRYFCPFRMRKETE</sequence>
<evidence type="ECO:0000313" key="2">
    <source>
        <dbReference type="EMBL" id="MBC8559691.1"/>
    </source>
</evidence>
<evidence type="ECO:0000256" key="1">
    <source>
        <dbReference type="SAM" id="MobiDB-lite"/>
    </source>
</evidence>
<gene>
    <name evidence="2" type="ORF">H8710_06335</name>
</gene>
<feature type="compositionally biased region" description="Basic and acidic residues" evidence="1">
    <location>
        <begin position="118"/>
        <end position="137"/>
    </location>
</feature>
<dbReference type="Proteomes" id="UP000610760">
    <property type="component" value="Unassembled WGS sequence"/>
</dbReference>
<feature type="compositionally biased region" description="Basic and acidic residues" evidence="1">
    <location>
        <begin position="16"/>
        <end position="25"/>
    </location>
</feature>
<feature type="region of interest" description="Disordered" evidence="1">
    <location>
        <begin position="1"/>
        <end position="25"/>
    </location>
</feature>
<dbReference type="RefSeq" id="WP_249294605.1">
    <property type="nucleotide sequence ID" value="NZ_JACRSV010000001.1"/>
</dbReference>
<proteinExistence type="predicted"/>
<feature type="region of interest" description="Disordered" evidence="1">
    <location>
        <begin position="98"/>
        <end position="137"/>
    </location>
</feature>
<name>A0A926E5Q5_9FIRM</name>
<evidence type="ECO:0000313" key="3">
    <source>
        <dbReference type="Proteomes" id="UP000610760"/>
    </source>
</evidence>
<protein>
    <submittedName>
        <fullName evidence="2">Uncharacterized protein</fullName>
    </submittedName>
</protein>